<feature type="transmembrane region" description="Helical" evidence="9">
    <location>
        <begin position="812"/>
        <end position="829"/>
    </location>
</feature>
<feature type="transmembrane region" description="Helical" evidence="9">
    <location>
        <begin position="777"/>
        <end position="800"/>
    </location>
</feature>
<feature type="domain" description="PGG" evidence="10">
    <location>
        <begin position="288"/>
        <end position="393"/>
    </location>
</feature>
<dbReference type="PROSITE" id="PS50088">
    <property type="entry name" value="ANK_REPEAT"/>
    <property type="match status" value="7"/>
</dbReference>
<evidence type="ECO:0000256" key="4">
    <source>
        <dbReference type="ARBA" id="ARBA00022989"/>
    </source>
</evidence>
<evidence type="ECO:0000256" key="7">
    <source>
        <dbReference type="PROSITE-ProRule" id="PRU00023"/>
    </source>
</evidence>
<dbReference type="InterPro" id="IPR026961">
    <property type="entry name" value="PGG_dom"/>
</dbReference>
<evidence type="ECO:0000259" key="10">
    <source>
        <dbReference type="Pfam" id="PF13962"/>
    </source>
</evidence>
<feature type="compositionally biased region" description="Low complexity" evidence="8">
    <location>
        <begin position="320"/>
        <end position="330"/>
    </location>
</feature>
<keyword evidence="6 9" id="KW-0472">Membrane</keyword>
<dbReference type="PROSITE" id="PS50297">
    <property type="entry name" value="ANK_REP_REGION"/>
    <property type="match status" value="7"/>
</dbReference>
<organism evidence="11 12">
    <name type="scientific">Artemisia annua</name>
    <name type="common">Sweet wormwood</name>
    <dbReference type="NCBI Taxonomy" id="35608"/>
    <lineage>
        <taxon>Eukaryota</taxon>
        <taxon>Viridiplantae</taxon>
        <taxon>Streptophyta</taxon>
        <taxon>Embryophyta</taxon>
        <taxon>Tracheophyta</taxon>
        <taxon>Spermatophyta</taxon>
        <taxon>Magnoliopsida</taxon>
        <taxon>eudicotyledons</taxon>
        <taxon>Gunneridae</taxon>
        <taxon>Pentapetalae</taxon>
        <taxon>asterids</taxon>
        <taxon>campanulids</taxon>
        <taxon>Asterales</taxon>
        <taxon>Asteraceae</taxon>
        <taxon>Asteroideae</taxon>
        <taxon>Anthemideae</taxon>
        <taxon>Artemisiinae</taxon>
        <taxon>Artemisia</taxon>
    </lineage>
</organism>
<reference evidence="11 12" key="1">
    <citation type="journal article" date="2018" name="Mol. Plant">
        <title>The genome of Artemisia annua provides insight into the evolution of Asteraceae family and artemisinin biosynthesis.</title>
        <authorList>
            <person name="Shen Q."/>
            <person name="Zhang L."/>
            <person name="Liao Z."/>
            <person name="Wang S."/>
            <person name="Yan T."/>
            <person name="Shi P."/>
            <person name="Liu M."/>
            <person name="Fu X."/>
            <person name="Pan Q."/>
            <person name="Wang Y."/>
            <person name="Lv Z."/>
            <person name="Lu X."/>
            <person name="Zhang F."/>
            <person name="Jiang W."/>
            <person name="Ma Y."/>
            <person name="Chen M."/>
            <person name="Hao X."/>
            <person name="Li L."/>
            <person name="Tang Y."/>
            <person name="Lv G."/>
            <person name="Zhou Y."/>
            <person name="Sun X."/>
            <person name="Brodelius P.E."/>
            <person name="Rose J.K.C."/>
            <person name="Tang K."/>
        </authorList>
    </citation>
    <scope>NUCLEOTIDE SEQUENCE [LARGE SCALE GENOMIC DNA]</scope>
    <source>
        <strain evidence="12">cv. Huhao1</strain>
        <tissue evidence="11">Leaf</tissue>
    </source>
</reference>
<feature type="compositionally biased region" description="Polar residues" evidence="8">
    <location>
        <begin position="667"/>
        <end position="678"/>
    </location>
</feature>
<feature type="transmembrane region" description="Helical" evidence="9">
    <location>
        <begin position="406"/>
        <end position="428"/>
    </location>
</feature>
<dbReference type="Proteomes" id="UP000245207">
    <property type="component" value="Unassembled WGS sequence"/>
</dbReference>
<gene>
    <name evidence="11" type="ORF">CTI12_AA077310</name>
</gene>
<dbReference type="PANTHER" id="PTHR24186">
    <property type="entry name" value="PROTEIN PHOSPHATASE 1 REGULATORY SUBUNIT"/>
    <property type="match status" value="1"/>
</dbReference>
<feature type="region of interest" description="Disordered" evidence="8">
    <location>
        <begin position="667"/>
        <end position="690"/>
    </location>
</feature>
<comment type="caution">
    <text evidence="11">The sequence shown here is derived from an EMBL/GenBank/DDBJ whole genome shotgun (WGS) entry which is preliminary data.</text>
</comment>
<proteinExistence type="predicted"/>
<feature type="repeat" description="ANK" evidence="7">
    <location>
        <begin position="521"/>
        <end position="547"/>
    </location>
</feature>
<keyword evidence="4 9" id="KW-1133">Transmembrane helix</keyword>
<feature type="region of interest" description="Disordered" evidence="8">
    <location>
        <begin position="314"/>
        <end position="333"/>
    </location>
</feature>
<protein>
    <submittedName>
        <fullName evidence="11">Ankyrin repeat-containing protein</fullName>
    </submittedName>
</protein>
<evidence type="ECO:0000256" key="2">
    <source>
        <dbReference type="ARBA" id="ARBA00022692"/>
    </source>
</evidence>
<evidence type="ECO:0000256" key="3">
    <source>
        <dbReference type="ARBA" id="ARBA00022737"/>
    </source>
</evidence>
<feature type="transmembrane region" description="Helical" evidence="9">
    <location>
        <begin position="835"/>
        <end position="859"/>
    </location>
</feature>
<feature type="repeat" description="ANK" evidence="7">
    <location>
        <begin position="69"/>
        <end position="91"/>
    </location>
</feature>
<feature type="repeat" description="ANK" evidence="7">
    <location>
        <begin position="137"/>
        <end position="169"/>
    </location>
</feature>
<dbReference type="STRING" id="35608.A0A2U1Q4D4"/>
<dbReference type="Pfam" id="PF12796">
    <property type="entry name" value="Ank_2"/>
    <property type="match status" value="4"/>
</dbReference>
<keyword evidence="5 7" id="KW-0040">ANK repeat</keyword>
<dbReference type="GO" id="GO:0005886">
    <property type="term" value="C:plasma membrane"/>
    <property type="evidence" value="ECO:0007669"/>
    <property type="project" value="TreeGrafter"/>
</dbReference>
<accession>A0A2U1Q4D4</accession>
<dbReference type="PANTHER" id="PTHR24186:SF56">
    <property type="entry name" value="PGG DOMAIN-CONTAINING PROTEIN"/>
    <property type="match status" value="1"/>
</dbReference>
<dbReference type="EMBL" id="PKPP01000430">
    <property type="protein sequence ID" value="PWA92869.1"/>
    <property type="molecule type" value="Genomic_DNA"/>
</dbReference>
<sequence>MKQRLLEAAWNGDVEHLHKEINTNPYMLHSMALEGGETPLHIACLAGHVDFAVTVIKLRQEFVRELNQDGFSPLHIAASSGHGDVVKEVLKVDLSLCLIKGKDRMIPLHLAVIKGKVEVVKELLLSSLDSVECTTAQGETSLHLAVKNNQFDALQVLIQHLKQVNKEDIIHFKDFHGNTILHVAVSRKQYEVVDFLLHGEVMMELNFLNTNGLTPLDMLLMCQSDTGDQDIEEILTQAGALKAENLQSSSFTQEGPNHPDTQNGNLQSPARKLLDYFKYNNLSDSPSKVRNTLLVIVILITAATYQPALSPPGGTWQDDTISSTTNNTTTTKRHKAGEAIMATNRPIAYSVFLLTNSIGFFMSLHMISVLTTAFPLKLELRISTIALSVTYTNCMLGIAPNNFITFCFIGITFAILFMIPCTTTLAAWNGDVDHLLKEIDINPHTLHAVALEGSETPLHIACFAGHLTFAATVIKLRQEFCMELNQDGFSPLHIAAACGHVDIVKELLKVDLGLCLIKGKDRKIPLHLAVVKGKFDVVRELLPSSLDSVECKTAQGETSLHLAVKHNQFEALKILIQHLKQVNKEDLLNCKDFYGNTILHLAIARKQYEVVDFLLNAEVTIKESMELNSLNKSMLTPLDILLMFQSEAGDREIEEILVEAGALKAKNLQSPPHTQEQTAYHPDTRHENPPSPAKKLIDYFKYNNLQDSPNKVRNTLLVIIILITAATYQPALSPPGGTWQDDFTPTEGNNTLSGTNTTDTPKKHTAGQAIMGTHNPVAYTIFLFSNSLGFYMSLHMISVLTTAFPLRLEFQLLMFSLAATYALCMNVIAPKPFITYAFIGISIAFPFMIPAMTTLYRNYWQRRICVLRRTSQDNV</sequence>
<evidence type="ECO:0000256" key="1">
    <source>
        <dbReference type="ARBA" id="ARBA00004141"/>
    </source>
</evidence>
<feature type="repeat" description="ANK" evidence="7">
    <location>
        <begin position="594"/>
        <end position="626"/>
    </location>
</feature>
<feature type="repeat" description="ANK" evidence="7">
    <location>
        <begin position="555"/>
        <end position="587"/>
    </location>
</feature>
<evidence type="ECO:0000256" key="8">
    <source>
        <dbReference type="SAM" id="MobiDB-lite"/>
    </source>
</evidence>
<dbReference type="Pfam" id="PF13962">
    <property type="entry name" value="PGG"/>
    <property type="match status" value="2"/>
</dbReference>
<dbReference type="InterPro" id="IPR002110">
    <property type="entry name" value="Ankyrin_rpt"/>
</dbReference>
<keyword evidence="3" id="KW-0677">Repeat</keyword>
<dbReference type="InterPro" id="IPR036770">
    <property type="entry name" value="Ankyrin_rpt-contain_sf"/>
</dbReference>
<feature type="domain" description="PGG" evidence="10">
    <location>
        <begin position="710"/>
        <end position="817"/>
    </location>
</feature>
<name>A0A2U1Q4D4_ARTAN</name>
<keyword evidence="12" id="KW-1185">Reference proteome</keyword>
<feature type="repeat" description="ANK" evidence="7">
    <location>
        <begin position="487"/>
        <end position="509"/>
    </location>
</feature>
<feature type="transmembrane region" description="Helical" evidence="9">
    <location>
        <begin position="351"/>
        <end position="374"/>
    </location>
</feature>
<feature type="repeat" description="ANK" evidence="7">
    <location>
        <begin position="176"/>
        <end position="197"/>
    </location>
</feature>
<evidence type="ECO:0000256" key="5">
    <source>
        <dbReference type="ARBA" id="ARBA00023043"/>
    </source>
</evidence>
<evidence type="ECO:0000313" key="12">
    <source>
        <dbReference type="Proteomes" id="UP000245207"/>
    </source>
</evidence>
<dbReference type="AlphaFoldDB" id="A0A2U1Q4D4"/>
<dbReference type="SUPFAM" id="SSF48403">
    <property type="entry name" value="Ankyrin repeat"/>
    <property type="match status" value="2"/>
</dbReference>
<dbReference type="Gene3D" id="1.25.40.20">
    <property type="entry name" value="Ankyrin repeat-containing domain"/>
    <property type="match status" value="4"/>
</dbReference>
<evidence type="ECO:0000256" key="6">
    <source>
        <dbReference type="ARBA" id="ARBA00023136"/>
    </source>
</evidence>
<feature type="transmembrane region" description="Helical" evidence="9">
    <location>
        <begin position="715"/>
        <end position="732"/>
    </location>
</feature>
<evidence type="ECO:0000256" key="9">
    <source>
        <dbReference type="SAM" id="Phobius"/>
    </source>
</evidence>
<evidence type="ECO:0000313" key="11">
    <source>
        <dbReference type="EMBL" id="PWA92869.1"/>
    </source>
</evidence>
<keyword evidence="2 9" id="KW-0812">Transmembrane</keyword>
<comment type="subcellular location">
    <subcellularLocation>
        <location evidence="1">Membrane</location>
        <topology evidence="1">Multi-pass membrane protein</topology>
    </subcellularLocation>
</comment>
<dbReference type="OrthoDB" id="674805at2759"/>
<dbReference type="Pfam" id="PF00023">
    <property type="entry name" value="Ank"/>
    <property type="match status" value="1"/>
</dbReference>
<dbReference type="SMART" id="SM00248">
    <property type="entry name" value="ANK"/>
    <property type="match status" value="11"/>
</dbReference>